<evidence type="ECO:0000313" key="4">
    <source>
        <dbReference type="Proteomes" id="UP000037904"/>
    </source>
</evidence>
<feature type="compositionally biased region" description="Low complexity" evidence="1">
    <location>
        <begin position="93"/>
        <end position="103"/>
    </location>
</feature>
<organism evidence="3 4">
    <name type="scientific">Fusarium langsethiae</name>
    <dbReference type="NCBI Taxonomy" id="179993"/>
    <lineage>
        <taxon>Eukaryota</taxon>
        <taxon>Fungi</taxon>
        <taxon>Dikarya</taxon>
        <taxon>Ascomycota</taxon>
        <taxon>Pezizomycotina</taxon>
        <taxon>Sordariomycetes</taxon>
        <taxon>Hypocreomycetidae</taxon>
        <taxon>Hypocreales</taxon>
        <taxon>Nectriaceae</taxon>
        <taxon>Fusarium</taxon>
    </lineage>
</organism>
<protein>
    <recommendedName>
        <fullName evidence="5">Apple domain-containing protein</fullName>
    </recommendedName>
</protein>
<feature type="signal peptide" evidence="2">
    <location>
        <begin position="1"/>
        <end position="19"/>
    </location>
</feature>
<feature type="region of interest" description="Disordered" evidence="1">
    <location>
        <begin position="85"/>
        <end position="104"/>
    </location>
</feature>
<evidence type="ECO:0000256" key="1">
    <source>
        <dbReference type="SAM" id="MobiDB-lite"/>
    </source>
</evidence>
<evidence type="ECO:0000256" key="2">
    <source>
        <dbReference type="SAM" id="SignalP"/>
    </source>
</evidence>
<feature type="chain" id="PRO_5005835003" description="Apple domain-containing protein" evidence="2">
    <location>
        <begin position="20"/>
        <end position="379"/>
    </location>
</feature>
<sequence length="379" mass="40311">MVAFKSALILLALGTEALAVSPSVICQSKLGPQSIPSNKIPRATTTVHNKVTVQKKVIRKVNVVVIPRPITTTSTEVKTITDTTQADPDVETATETKTDTTTTNQVRLHTTTSTSISSTTTTKYTTSTVTAPAGFIPAKGGDWQAKIKARDLLGARAAPGDLMDGLPSGPEYVQRVDCTKNVPTTSIKVTTVTVQGTRVTAKPKTKTKVITSFSTTIETQYPPKVTETSFETTISTVTEYDDRTETGTATEVVTVESVIPADPYYEACGDNNMLRTANGGNRIVSATRNLNCVGFPTSGPKNAYECCVQCQKSSTCLITIWREDSSSCLLYTPSPSPGVCSSNMNQLLTFTYVTKADATTGNTYSNGPCGKVGNGGNRT</sequence>
<reference evidence="3 4" key="1">
    <citation type="submission" date="2015-04" db="EMBL/GenBank/DDBJ databases">
        <title>The draft genome sequence of Fusarium langsethiae, a T-2/HT-2 mycotoxin producer.</title>
        <authorList>
            <person name="Lysoe E."/>
            <person name="Divon H.H."/>
            <person name="Terzi V."/>
            <person name="Orru L."/>
            <person name="Lamontanara A."/>
            <person name="Kolseth A.-K."/>
            <person name="Frandsen R.J."/>
            <person name="Nielsen K."/>
            <person name="Thrane U."/>
        </authorList>
    </citation>
    <scope>NUCLEOTIDE SEQUENCE [LARGE SCALE GENOMIC DNA]</scope>
    <source>
        <strain evidence="3 4">Fl201059</strain>
    </source>
</reference>
<name>A0A0M9ES86_FUSLA</name>
<dbReference type="AlphaFoldDB" id="A0A0M9ES86"/>
<dbReference type="OrthoDB" id="5428787at2759"/>
<dbReference type="Proteomes" id="UP000037904">
    <property type="component" value="Unassembled WGS sequence"/>
</dbReference>
<dbReference type="EMBL" id="JXCE01000266">
    <property type="protein sequence ID" value="KPA38570.1"/>
    <property type="molecule type" value="Genomic_DNA"/>
</dbReference>
<gene>
    <name evidence="3" type="ORF">FLAG1_08591</name>
</gene>
<evidence type="ECO:0000313" key="3">
    <source>
        <dbReference type="EMBL" id="KPA38570.1"/>
    </source>
</evidence>
<comment type="caution">
    <text evidence="3">The sequence shown here is derived from an EMBL/GenBank/DDBJ whole genome shotgun (WGS) entry which is preliminary data.</text>
</comment>
<keyword evidence="4" id="KW-1185">Reference proteome</keyword>
<proteinExistence type="predicted"/>
<evidence type="ECO:0008006" key="5">
    <source>
        <dbReference type="Google" id="ProtNLM"/>
    </source>
</evidence>
<keyword evidence="2" id="KW-0732">Signal</keyword>
<accession>A0A0M9ES86</accession>